<evidence type="ECO:0000256" key="9">
    <source>
        <dbReference type="ARBA" id="ARBA00022840"/>
    </source>
</evidence>
<keyword evidence="6" id="KW-0812">Transmembrane</keyword>
<keyword evidence="4" id="KW-0597">Phosphoprotein</keyword>
<keyword evidence="7" id="KW-0547">Nucleotide-binding</keyword>
<evidence type="ECO:0000256" key="6">
    <source>
        <dbReference type="ARBA" id="ARBA00022692"/>
    </source>
</evidence>
<evidence type="ECO:0000259" key="16">
    <source>
        <dbReference type="PROSITE" id="PS50113"/>
    </source>
</evidence>
<evidence type="ECO:0000256" key="11">
    <source>
        <dbReference type="ARBA" id="ARBA00023012"/>
    </source>
</evidence>
<evidence type="ECO:0000256" key="5">
    <source>
        <dbReference type="ARBA" id="ARBA00022679"/>
    </source>
</evidence>
<dbReference type="PROSITE" id="PS50113">
    <property type="entry name" value="PAC"/>
    <property type="match status" value="1"/>
</dbReference>
<dbReference type="GO" id="GO:0005524">
    <property type="term" value="F:ATP binding"/>
    <property type="evidence" value="ECO:0007669"/>
    <property type="project" value="UniProtKB-KW"/>
</dbReference>
<dbReference type="FunFam" id="1.10.287.130:FF:000001">
    <property type="entry name" value="Two-component sensor histidine kinase"/>
    <property type="match status" value="1"/>
</dbReference>
<evidence type="ECO:0000259" key="15">
    <source>
        <dbReference type="PROSITE" id="PS50112"/>
    </source>
</evidence>
<dbReference type="PROSITE" id="PS50109">
    <property type="entry name" value="HIS_KIN"/>
    <property type="match status" value="1"/>
</dbReference>
<evidence type="ECO:0000256" key="10">
    <source>
        <dbReference type="ARBA" id="ARBA00022989"/>
    </source>
</evidence>
<dbReference type="PANTHER" id="PTHR42878:SF7">
    <property type="entry name" value="SENSOR HISTIDINE KINASE GLRK"/>
    <property type="match status" value="1"/>
</dbReference>
<keyword evidence="9" id="KW-0067">ATP-binding</keyword>
<dbReference type="InterPro" id="IPR003661">
    <property type="entry name" value="HisK_dim/P_dom"/>
</dbReference>
<dbReference type="SUPFAM" id="SSF55874">
    <property type="entry name" value="ATPase domain of HSP90 chaperone/DNA topoisomerase II/histidine kinase"/>
    <property type="match status" value="1"/>
</dbReference>
<dbReference type="PANTHER" id="PTHR42878">
    <property type="entry name" value="TWO-COMPONENT HISTIDINE KINASE"/>
    <property type="match status" value="1"/>
</dbReference>
<keyword evidence="8" id="KW-0418">Kinase</keyword>
<dbReference type="GO" id="GO:0000155">
    <property type="term" value="F:phosphorelay sensor kinase activity"/>
    <property type="evidence" value="ECO:0007669"/>
    <property type="project" value="InterPro"/>
</dbReference>
<sequence length="549" mass="62010">MNAPNDTLFQMLFNHLSEPRIVIKADAPRYTIVACNELYKMVSNTVGQDLIGKGIKDLTDSSRSSKESEAVIQQAIERAIRNNEVVKLAAVRYDMPSANGQATEAAWWQTEYVPIVGADGHVQYLMCTTHNITHHILINEVKKAATERADALTREQMTNEELTAVNEELALANQELYHAQETLRKLNEDLEERIKSRTKELSESEVRFRAMAEGTDVLIAVSDITRNTVYCNKAWITLTGQPRQDLLGFGWIKVVHPDDMERHLNSCLSAFKERLPYTDEIRIVNHQGSYRWLLAKGTPLFDSNDNFTGYISSFIDIHERKQDEQRKNDFIGMVSHELKTPLTSLNGYIQMLLAKANKAEDTFTAGALTKAVNQIKKMTALINGFLNVSRLESGKIQVNKQTFLMDELVKEMTEEAALIQSTHKIVFLPCNPVSVLADRDKIGSVISNLLSNAIKYSPRGKQIEVKCEEMGNEVQVSVKDEGMGIKPENVEKLFDRYYRIESKHTQNISGFGIGLYLCAEIVQRHNGKIWVESQIGKGSTFYFSLPLQG</sequence>
<evidence type="ECO:0000256" key="1">
    <source>
        <dbReference type="ARBA" id="ARBA00000085"/>
    </source>
</evidence>
<evidence type="ECO:0000256" key="13">
    <source>
        <dbReference type="SAM" id="Coils"/>
    </source>
</evidence>
<dbReference type="RefSeq" id="WP_169606867.1">
    <property type="nucleotide sequence ID" value="NZ_CP051682.1"/>
</dbReference>
<comment type="subcellular location">
    <subcellularLocation>
        <location evidence="2">Membrane</location>
        <topology evidence="2">Multi-pass membrane protein</topology>
    </subcellularLocation>
</comment>
<dbReference type="InterPro" id="IPR036890">
    <property type="entry name" value="HATPase_C_sf"/>
</dbReference>
<dbReference type="CDD" id="cd00082">
    <property type="entry name" value="HisKA"/>
    <property type="match status" value="1"/>
</dbReference>
<evidence type="ECO:0000256" key="3">
    <source>
        <dbReference type="ARBA" id="ARBA00012438"/>
    </source>
</evidence>
<name>A0A7L5DYK3_9SPHI</name>
<dbReference type="InterPro" id="IPR001610">
    <property type="entry name" value="PAC"/>
</dbReference>
<dbReference type="CDD" id="cd00130">
    <property type="entry name" value="PAS"/>
    <property type="match status" value="1"/>
</dbReference>
<dbReference type="SMART" id="SM00091">
    <property type="entry name" value="PAS"/>
    <property type="match status" value="2"/>
</dbReference>
<dbReference type="Pfam" id="PF08447">
    <property type="entry name" value="PAS_3"/>
    <property type="match status" value="1"/>
</dbReference>
<dbReference type="Pfam" id="PF00512">
    <property type="entry name" value="HisKA"/>
    <property type="match status" value="1"/>
</dbReference>
<keyword evidence="10" id="KW-1133">Transmembrane helix</keyword>
<keyword evidence="5" id="KW-0808">Transferase</keyword>
<organism evidence="17 18">
    <name type="scientific">Mucilaginibacter robiniae</name>
    <dbReference type="NCBI Taxonomy" id="2728022"/>
    <lineage>
        <taxon>Bacteria</taxon>
        <taxon>Pseudomonadati</taxon>
        <taxon>Bacteroidota</taxon>
        <taxon>Sphingobacteriia</taxon>
        <taxon>Sphingobacteriales</taxon>
        <taxon>Sphingobacteriaceae</taxon>
        <taxon>Mucilaginibacter</taxon>
    </lineage>
</organism>
<dbReference type="NCBIfam" id="TIGR00229">
    <property type="entry name" value="sensory_box"/>
    <property type="match status" value="1"/>
</dbReference>
<dbReference type="Pfam" id="PF02518">
    <property type="entry name" value="HATPase_c"/>
    <property type="match status" value="1"/>
</dbReference>
<dbReference type="GO" id="GO:0007234">
    <property type="term" value="P:osmosensory signaling via phosphorelay pathway"/>
    <property type="evidence" value="ECO:0007669"/>
    <property type="project" value="TreeGrafter"/>
</dbReference>
<protein>
    <recommendedName>
        <fullName evidence="3">histidine kinase</fullName>
        <ecNumber evidence="3">2.7.13.3</ecNumber>
    </recommendedName>
</protein>
<dbReference type="InterPro" id="IPR035965">
    <property type="entry name" value="PAS-like_dom_sf"/>
</dbReference>
<feature type="domain" description="PAC" evidence="16">
    <location>
        <begin position="277"/>
        <end position="329"/>
    </location>
</feature>
<dbReference type="GO" id="GO:0030295">
    <property type="term" value="F:protein kinase activator activity"/>
    <property type="evidence" value="ECO:0007669"/>
    <property type="project" value="TreeGrafter"/>
</dbReference>
<keyword evidence="13" id="KW-0175">Coiled coil</keyword>
<dbReference type="GO" id="GO:0016020">
    <property type="term" value="C:membrane"/>
    <property type="evidence" value="ECO:0007669"/>
    <property type="project" value="UniProtKB-SubCell"/>
</dbReference>
<dbReference type="FunFam" id="3.30.565.10:FF:000006">
    <property type="entry name" value="Sensor histidine kinase WalK"/>
    <property type="match status" value="1"/>
</dbReference>
<dbReference type="GO" id="GO:0000156">
    <property type="term" value="F:phosphorelay response regulator activity"/>
    <property type="evidence" value="ECO:0007669"/>
    <property type="project" value="TreeGrafter"/>
</dbReference>
<dbReference type="Gene3D" id="1.10.287.130">
    <property type="match status" value="1"/>
</dbReference>
<dbReference type="InterPro" id="IPR000700">
    <property type="entry name" value="PAS-assoc_C"/>
</dbReference>
<comment type="catalytic activity">
    <reaction evidence="1">
        <text>ATP + protein L-histidine = ADP + protein N-phospho-L-histidine.</text>
        <dbReference type="EC" id="2.7.13.3"/>
    </reaction>
</comment>
<evidence type="ECO:0000256" key="8">
    <source>
        <dbReference type="ARBA" id="ARBA00022777"/>
    </source>
</evidence>
<keyword evidence="11" id="KW-0902">Two-component regulatory system</keyword>
<keyword evidence="18" id="KW-1185">Reference proteome</keyword>
<dbReference type="InterPro" id="IPR050351">
    <property type="entry name" value="BphY/WalK/GraS-like"/>
</dbReference>
<dbReference type="InterPro" id="IPR004358">
    <property type="entry name" value="Sig_transdc_His_kin-like_C"/>
</dbReference>
<dbReference type="Proteomes" id="UP000503278">
    <property type="component" value="Chromosome"/>
</dbReference>
<dbReference type="SUPFAM" id="SSF55785">
    <property type="entry name" value="PYP-like sensor domain (PAS domain)"/>
    <property type="match status" value="2"/>
</dbReference>
<evidence type="ECO:0000256" key="7">
    <source>
        <dbReference type="ARBA" id="ARBA00022741"/>
    </source>
</evidence>
<dbReference type="EMBL" id="CP051682">
    <property type="protein sequence ID" value="QJD95861.1"/>
    <property type="molecule type" value="Genomic_DNA"/>
</dbReference>
<evidence type="ECO:0000256" key="2">
    <source>
        <dbReference type="ARBA" id="ARBA00004141"/>
    </source>
</evidence>
<dbReference type="SMART" id="SM00387">
    <property type="entry name" value="HATPase_c"/>
    <property type="match status" value="1"/>
</dbReference>
<dbReference type="InterPro" id="IPR036097">
    <property type="entry name" value="HisK_dim/P_sf"/>
</dbReference>
<feature type="domain" description="Histidine kinase" evidence="14">
    <location>
        <begin position="333"/>
        <end position="549"/>
    </location>
</feature>
<evidence type="ECO:0000313" key="18">
    <source>
        <dbReference type="Proteomes" id="UP000503278"/>
    </source>
</evidence>
<keyword evidence="12" id="KW-0472">Membrane</keyword>
<dbReference type="InterPro" id="IPR000014">
    <property type="entry name" value="PAS"/>
</dbReference>
<feature type="coiled-coil region" evidence="13">
    <location>
        <begin position="155"/>
        <end position="207"/>
    </location>
</feature>
<accession>A0A7L5DYK3</accession>
<dbReference type="Gene3D" id="3.30.450.20">
    <property type="entry name" value="PAS domain"/>
    <property type="match status" value="2"/>
</dbReference>
<dbReference type="SMART" id="SM00086">
    <property type="entry name" value="PAC"/>
    <property type="match status" value="1"/>
</dbReference>
<dbReference type="SMART" id="SM00388">
    <property type="entry name" value="HisKA"/>
    <property type="match status" value="1"/>
</dbReference>
<dbReference type="KEGG" id="mrob:HH214_08225"/>
<evidence type="ECO:0000313" key="17">
    <source>
        <dbReference type="EMBL" id="QJD95861.1"/>
    </source>
</evidence>
<dbReference type="InterPro" id="IPR003594">
    <property type="entry name" value="HATPase_dom"/>
</dbReference>
<dbReference type="EC" id="2.7.13.3" evidence="3"/>
<dbReference type="SUPFAM" id="SSF47384">
    <property type="entry name" value="Homodimeric domain of signal transducing histidine kinase"/>
    <property type="match status" value="1"/>
</dbReference>
<feature type="domain" description="PAS" evidence="15">
    <location>
        <begin position="204"/>
        <end position="261"/>
    </location>
</feature>
<gene>
    <name evidence="17" type="ORF">HH214_08225</name>
</gene>
<dbReference type="InterPro" id="IPR013655">
    <property type="entry name" value="PAS_fold_3"/>
</dbReference>
<dbReference type="AlphaFoldDB" id="A0A7L5DYK3"/>
<evidence type="ECO:0000259" key="14">
    <source>
        <dbReference type="PROSITE" id="PS50109"/>
    </source>
</evidence>
<dbReference type="InterPro" id="IPR005467">
    <property type="entry name" value="His_kinase_dom"/>
</dbReference>
<evidence type="ECO:0000256" key="12">
    <source>
        <dbReference type="ARBA" id="ARBA00023136"/>
    </source>
</evidence>
<dbReference type="PRINTS" id="PR00344">
    <property type="entry name" value="BCTRLSENSOR"/>
</dbReference>
<dbReference type="Pfam" id="PF13426">
    <property type="entry name" value="PAS_9"/>
    <property type="match status" value="1"/>
</dbReference>
<dbReference type="Gene3D" id="3.30.565.10">
    <property type="entry name" value="Histidine kinase-like ATPase, C-terminal domain"/>
    <property type="match status" value="1"/>
</dbReference>
<proteinExistence type="predicted"/>
<reference evidence="17 18" key="1">
    <citation type="submission" date="2020-04" db="EMBL/GenBank/DDBJ databases">
        <title>Genome sequencing of novel species.</title>
        <authorList>
            <person name="Heo J."/>
            <person name="Kim S.-J."/>
            <person name="Kim J.-S."/>
            <person name="Hong S.-B."/>
            <person name="Kwon S.-W."/>
        </authorList>
    </citation>
    <scope>NUCLEOTIDE SEQUENCE [LARGE SCALE GENOMIC DNA]</scope>
    <source>
        <strain evidence="17 18">F39-2</strain>
    </source>
</reference>
<evidence type="ECO:0000256" key="4">
    <source>
        <dbReference type="ARBA" id="ARBA00022553"/>
    </source>
</evidence>
<dbReference type="PROSITE" id="PS50112">
    <property type="entry name" value="PAS"/>
    <property type="match status" value="1"/>
</dbReference>